<comment type="caution">
    <text evidence="4">The sequence shown here is derived from an EMBL/GenBank/DDBJ whole genome shotgun (WGS) entry which is preliminary data.</text>
</comment>
<feature type="transmembrane region" description="Helical" evidence="2">
    <location>
        <begin position="15"/>
        <end position="34"/>
    </location>
</feature>
<dbReference type="CDD" id="cd02696">
    <property type="entry name" value="MurNAc-LAA"/>
    <property type="match status" value="1"/>
</dbReference>
<evidence type="ECO:0000259" key="3">
    <source>
        <dbReference type="SMART" id="SM00646"/>
    </source>
</evidence>
<gene>
    <name evidence="4" type="ORF">E7512_04890</name>
</gene>
<dbReference type="PANTHER" id="PTHR30404">
    <property type="entry name" value="N-ACETYLMURAMOYL-L-ALANINE AMIDASE"/>
    <property type="match status" value="1"/>
</dbReference>
<evidence type="ECO:0000256" key="2">
    <source>
        <dbReference type="SAM" id="Phobius"/>
    </source>
</evidence>
<dbReference type="GO" id="GO:0009253">
    <property type="term" value="P:peptidoglycan catabolic process"/>
    <property type="evidence" value="ECO:0007669"/>
    <property type="project" value="InterPro"/>
</dbReference>
<keyword evidence="2" id="KW-0472">Membrane</keyword>
<dbReference type="SMART" id="SM00646">
    <property type="entry name" value="Ami_3"/>
    <property type="match status" value="1"/>
</dbReference>
<accession>A0A928Q4G4</accession>
<evidence type="ECO:0000313" key="5">
    <source>
        <dbReference type="Proteomes" id="UP000754750"/>
    </source>
</evidence>
<evidence type="ECO:0000256" key="1">
    <source>
        <dbReference type="ARBA" id="ARBA00022801"/>
    </source>
</evidence>
<sequence>MGAYTSSEVMTLKKLRLPLLLLIFCCMMFIRLTYLSFEKIDQMVSALAGDYMPTIVLDAGHGGEDGGAVSKSGIVEKDINLAIAMNLKPMLEMSGFRVIMIRESDISIGDSTLDTVKARKTSDMHNRLKIIEENGDCVFLSIHQNHFTNGKYSGAQIFYGPKNPKSQVLADTTQKTISTLLQPDNQRETKPATDSIYLLRNADVPAVIVECGFLSNAGEAKKLSQPEYQKQMAFAIYQGFLNYWISVSQTMA</sequence>
<keyword evidence="1" id="KW-0378">Hydrolase</keyword>
<dbReference type="SUPFAM" id="SSF53187">
    <property type="entry name" value="Zn-dependent exopeptidases"/>
    <property type="match status" value="1"/>
</dbReference>
<dbReference type="InterPro" id="IPR050695">
    <property type="entry name" value="N-acetylmuramoyl_amidase_3"/>
</dbReference>
<dbReference type="Proteomes" id="UP000754750">
    <property type="component" value="Unassembled WGS sequence"/>
</dbReference>
<evidence type="ECO:0000313" key="4">
    <source>
        <dbReference type="EMBL" id="MBE6832905.1"/>
    </source>
</evidence>
<reference evidence="4" key="1">
    <citation type="submission" date="2019-04" db="EMBL/GenBank/DDBJ databases">
        <title>Evolution of Biomass-Degrading Anaerobic Consortia Revealed by Metagenomics.</title>
        <authorList>
            <person name="Peng X."/>
        </authorList>
    </citation>
    <scope>NUCLEOTIDE SEQUENCE</scope>
    <source>
        <strain evidence="4">SIG551</strain>
    </source>
</reference>
<organism evidence="4 5">
    <name type="scientific">Faecalispora sporosphaeroides</name>
    <dbReference type="NCBI Taxonomy" id="1549"/>
    <lineage>
        <taxon>Bacteria</taxon>
        <taxon>Bacillati</taxon>
        <taxon>Bacillota</taxon>
        <taxon>Clostridia</taxon>
        <taxon>Eubacteriales</taxon>
        <taxon>Oscillospiraceae</taxon>
        <taxon>Faecalispora</taxon>
    </lineage>
</organism>
<dbReference type="Pfam" id="PF01520">
    <property type="entry name" value="Amidase_3"/>
    <property type="match status" value="1"/>
</dbReference>
<dbReference type="PANTHER" id="PTHR30404:SF0">
    <property type="entry name" value="N-ACETYLMURAMOYL-L-ALANINE AMIDASE AMIC"/>
    <property type="match status" value="1"/>
</dbReference>
<dbReference type="EMBL" id="SVNY01000002">
    <property type="protein sequence ID" value="MBE6832905.1"/>
    <property type="molecule type" value="Genomic_DNA"/>
</dbReference>
<proteinExistence type="predicted"/>
<feature type="domain" description="MurNAc-LAA" evidence="3">
    <location>
        <begin position="127"/>
        <end position="241"/>
    </location>
</feature>
<dbReference type="InterPro" id="IPR002508">
    <property type="entry name" value="MurNAc-LAA_cat"/>
</dbReference>
<dbReference type="Gene3D" id="3.40.630.40">
    <property type="entry name" value="Zn-dependent exopeptidases"/>
    <property type="match status" value="1"/>
</dbReference>
<dbReference type="GO" id="GO:0030288">
    <property type="term" value="C:outer membrane-bounded periplasmic space"/>
    <property type="evidence" value="ECO:0007669"/>
    <property type="project" value="TreeGrafter"/>
</dbReference>
<keyword evidence="2" id="KW-0812">Transmembrane</keyword>
<dbReference type="AlphaFoldDB" id="A0A928Q4G4"/>
<protein>
    <submittedName>
        <fullName evidence="4">N-acetylmuramoyl-L-alanine amidase</fullName>
    </submittedName>
</protein>
<keyword evidence="2" id="KW-1133">Transmembrane helix</keyword>
<name>A0A928Q4G4_9FIRM</name>
<dbReference type="GO" id="GO:0008745">
    <property type="term" value="F:N-acetylmuramoyl-L-alanine amidase activity"/>
    <property type="evidence" value="ECO:0007669"/>
    <property type="project" value="InterPro"/>
</dbReference>